<dbReference type="Proteomes" id="UP000547058">
    <property type="component" value="Unassembled WGS sequence"/>
</dbReference>
<evidence type="ECO:0000313" key="2">
    <source>
        <dbReference type="Proteomes" id="UP000547058"/>
    </source>
</evidence>
<organism evidence="1 2">
    <name type="scientific">Stenotrophomonas tumulicola</name>
    <dbReference type="NCBI Taxonomy" id="1685415"/>
    <lineage>
        <taxon>Bacteria</taxon>
        <taxon>Pseudomonadati</taxon>
        <taxon>Pseudomonadota</taxon>
        <taxon>Gammaproteobacteria</taxon>
        <taxon>Lysobacterales</taxon>
        <taxon>Lysobacteraceae</taxon>
        <taxon>Stenotrophomonas</taxon>
    </lineage>
</organism>
<dbReference type="RefSeq" id="WP_182338179.1">
    <property type="nucleotide sequence ID" value="NZ_JACGXS010000001.1"/>
</dbReference>
<dbReference type="AlphaFoldDB" id="A0A7W3FK30"/>
<sequence>MTRFGRQGSGLRWLLLAHLAVGLVTQPVLALVGELHAQTHLVTADRGPAVAPPASERGVDAALHRLQQLVLCCSQAAPAPEILLAVADIGRHFPVIQANTRSYPHEHPVAPFRPPIAG</sequence>
<name>A0A7W3FK30_9GAMM</name>
<gene>
    <name evidence="1" type="ORF">H4O11_04220</name>
</gene>
<proteinExistence type="predicted"/>
<protein>
    <submittedName>
        <fullName evidence="1">Uncharacterized protein</fullName>
    </submittedName>
</protein>
<reference evidence="1 2" key="1">
    <citation type="submission" date="2020-08" db="EMBL/GenBank/DDBJ databases">
        <title>Stenotrophomonas tumulicola JCM 30961.</title>
        <authorList>
            <person name="Deng Y."/>
        </authorList>
    </citation>
    <scope>NUCLEOTIDE SEQUENCE [LARGE SCALE GENOMIC DNA]</scope>
    <source>
        <strain evidence="1 2">JCM 30961</strain>
    </source>
</reference>
<evidence type="ECO:0000313" key="1">
    <source>
        <dbReference type="EMBL" id="MBA8681009.1"/>
    </source>
</evidence>
<accession>A0A7W3FK30</accession>
<dbReference type="EMBL" id="JACGXS010000001">
    <property type="protein sequence ID" value="MBA8681009.1"/>
    <property type="molecule type" value="Genomic_DNA"/>
</dbReference>
<keyword evidence="2" id="KW-1185">Reference proteome</keyword>
<comment type="caution">
    <text evidence="1">The sequence shown here is derived from an EMBL/GenBank/DDBJ whole genome shotgun (WGS) entry which is preliminary data.</text>
</comment>